<keyword evidence="3" id="KW-1185">Reference proteome</keyword>
<dbReference type="GO" id="GO:0006950">
    <property type="term" value="P:response to stress"/>
    <property type="evidence" value="ECO:0007669"/>
    <property type="project" value="TreeGrafter"/>
</dbReference>
<protein>
    <submittedName>
        <fullName evidence="2">MarR family transcriptional regulator</fullName>
    </submittedName>
</protein>
<accession>A0A9X4RF96</accession>
<dbReference type="InterPro" id="IPR036388">
    <property type="entry name" value="WH-like_DNA-bd_sf"/>
</dbReference>
<dbReference type="SUPFAM" id="SSF46785">
    <property type="entry name" value="Winged helix' DNA-binding domain"/>
    <property type="match status" value="1"/>
</dbReference>
<dbReference type="SMART" id="SM00347">
    <property type="entry name" value="HTH_MARR"/>
    <property type="match status" value="1"/>
</dbReference>
<feature type="domain" description="HTH marR-type" evidence="1">
    <location>
        <begin position="6"/>
        <end position="140"/>
    </location>
</feature>
<dbReference type="PRINTS" id="PR00598">
    <property type="entry name" value="HTHMARR"/>
</dbReference>
<dbReference type="PANTHER" id="PTHR33164:SF57">
    <property type="entry name" value="MARR-FAMILY TRANSCRIPTIONAL REGULATOR"/>
    <property type="match status" value="1"/>
</dbReference>
<gene>
    <name evidence="2" type="ORF">NVS88_19745</name>
</gene>
<dbReference type="PROSITE" id="PS50995">
    <property type="entry name" value="HTH_MARR_2"/>
    <property type="match status" value="1"/>
</dbReference>
<dbReference type="Gene3D" id="1.10.10.10">
    <property type="entry name" value="Winged helix-like DNA-binding domain superfamily/Winged helix DNA-binding domain"/>
    <property type="match status" value="1"/>
</dbReference>
<proteinExistence type="predicted"/>
<sequence length="142" mass="15988">MTPDPVAGLEAALMDIWRIGRVRLRERARELDPKLDPAGFPLLVLLTRQDAMPMSALVAELGIEKSTLTRQIDSAARLGLVERRTDPEDARARLVALTPDARRRLAAQRDVYVGRWREQLAQWDPDDVATLTGLLHRLCLTD</sequence>
<dbReference type="AlphaFoldDB" id="A0A9X4RF96"/>
<name>A0A9X4RF96_9ACTN</name>
<dbReference type="EMBL" id="JANRHA010000017">
    <property type="protein sequence ID" value="MDG3016790.1"/>
    <property type="molecule type" value="Genomic_DNA"/>
</dbReference>
<dbReference type="InterPro" id="IPR039422">
    <property type="entry name" value="MarR/SlyA-like"/>
</dbReference>
<dbReference type="Pfam" id="PF12802">
    <property type="entry name" value="MarR_2"/>
    <property type="match status" value="1"/>
</dbReference>
<dbReference type="GO" id="GO:0003700">
    <property type="term" value="F:DNA-binding transcription factor activity"/>
    <property type="evidence" value="ECO:0007669"/>
    <property type="project" value="InterPro"/>
</dbReference>
<dbReference type="RefSeq" id="WP_277831302.1">
    <property type="nucleotide sequence ID" value="NZ_JAAIVF010000001.1"/>
</dbReference>
<dbReference type="InterPro" id="IPR000835">
    <property type="entry name" value="HTH_MarR-typ"/>
</dbReference>
<comment type="caution">
    <text evidence="2">The sequence shown here is derived from an EMBL/GenBank/DDBJ whole genome shotgun (WGS) entry which is preliminary data.</text>
</comment>
<evidence type="ECO:0000313" key="2">
    <source>
        <dbReference type="EMBL" id="MDG3016790.1"/>
    </source>
</evidence>
<organism evidence="2 3">
    <name type="scientific">Speluncibacter jeojiensis</name>
    <dbReference type="NCBI Taxonomy" id="2710754"/>
    <lineage>
        <taxon>Bacteria</taxon>
        <taxon>Bacillati</taxon>
        <taxon>Actinomycetota</taxon>
        <taxon>Actinomycetes</taxon>
        <taxon>Mycobacteriales</taxon>
        <taxon>Speluncibacteraceae</taxon>
        <taxon>Speluncibacter</taxon>
    </lineage>
</organism>
<dbReference type="Proteomes" id="UP001152755">
    <property type="component" value="Unassembled WGS sequence"/>
</dbReference>
<evidence type="ECO:0000313" key="3">
    <source>
        <dbReference type="Proteomes" id="UP001152755"/>
    </source>
</evidence>
<evidence type="ECO:0000259" key="1">
    <source>
        <dbReference type="PROSITE" id="PS50995"/>
    </source>
</evidence>
<dbReference type="PANTHER" id="PTHR33164">
    <property type="entry name" value="TRANSCRIPTIONAL REGULATOR, MARR FAMILY"/>
    <property type="match status" value="1"/>
</dbReference>
<dbReference type="InterPro" id="IPR036390">
    <property type="entry name" value="WH_DNA-bd_sf"/>
</dbReference>
<reference evidence="2" key="1">
    <citation type="submission" date="2022-08" db="EMBL/GenBank/DDBJ databases">
        <title>Genome analysis of Corynebacteriales strain.</title>
        <authorList>
            <person name="Lee S.D."/>
        </authorList>
    </citation>
    <scope>NUCLEOTIDE SEQUENCE</scope>
    <source>
        <strain evidence="2">D3-21</strain>
    </source>
</reference>